<reference evidence="2 3" key="1">
    <citation type="journal article" date="2014" name="Int. J. Syst. Evol. Microbiol.">
        <title>Phaeodactylibacter xiamenensis gen. nov., sp. nov., a member of the family Saprospiraceae isolated from the marine alga Phaeodactylum tricornutum.</title>
        <authorList>
            <person name="Chen Z.Jr."/>
            <person name="Lei X."/>
            <person name="Lai Q."/>
            <person name="Li Y."/>
            <person name="Zhang B."/>
            <person name="Zhang J."/>
            <person name="Zhang H."/>
            <person name="Yang L."/>
            <person name="Zheng W."/>
            <person name="Tian Y."/>
            <person name="Yu Z."/>
            <person name="Xu H.Jr."/>
            <person name="Zheng T."/>
        </authorList>
    </citation>
    <scope>NUCLEOTIDE SEQUENCE [LARGE SCALE GENOMIC DNA]</scope>
    <source>
        <strain evidence="2 3">KD52</strain>
    </source>
</reference>
<dbReference type="OrthoDB" id="1348500at2"/>
<name>A0A098S591_9BACT</name>
<dbReference type="STRING" id="1524460.IX84_18250"/>
<dbReference type="RefSeq" id="WP_044223593.1">
    <property type="nucleotide sequence ID" value="NZ_JBKAGJ010000008.1"/>
</dbReference>
<comment type="caution">
    <text evidence="2">The sequence shown here is derived from an EMBL/GenBank/DDBJ whole genome shotgun (WGS) entry which is preliminary data.</text>
</comment>
<organism evidence="2 3">
    <name type="scientific">Phaeodactylibacter xiamenensis</name>
    <dbReference type="NCBI Taxonomy" id="1524460"/>
    <lineage>
        <taxon>Bacteria</taxon>
        <taxon>Pseudomonadati</taxon>
        <taxon>Bacteroidota</taxon>
        <taxon>Saprospiria</taxon>
        <taxon>Saprospirales</taxon>
        <taxon>Haliscomenobacteraceae</taxon>
        <taxon>Phaeodactylibacter</taxon>
    </lineage>
</organism>
<dbReference type="EMBL" id="JPOS01000039">
    <property type="protein sequence ID" value="KGE86978.1"/>
    <property type="molecule type" value="Genomic_DNA"/>
</dbReference>
<dbReference type="AlphaFoldDB" id="A0A098S591"/>
<keyword evidence="3" id="KW-1185">Reference proteome</keyword>
<protein>
    <recommendedName>
        <fullName evidence="4">DUF3299 domain-containing protein</fullName>
    </recommendedName>
</protein>
<dbReference type="Proteomes" id="UP000029736">
    <property type="component" value="Unassembled WGS sequence"/>
</dbReference>
<feature type="signal peptide" evidence="1">
    <location>
        <begin position="1"/>
        <end position="20"/>
    </location>
</feature>
<feature type="chain" id="PRO_5001947882" description="DUF3299 domain-containing protein" evidence="1">
    <location>
        <begin position="21"/>
        <end position="147"/>
    </location>
</feature>
<evidence type="ECO:0000256" key="1">
    <source>
        <dbReference type="SAM" id="SignalP"/>
    </source>
</evidence>
<keyword evidence="1" id="KW-0732">Signal</keyword>
<accession>A0A098S591</accession>
<evidence type="ECO:0000313" key="3">
    <source>
        <dbReference type="Proteomes" id="UP000029736"/>
    </source>
</evidence>
<evidence type="ECO:0008006" key="4">
    <source>
        <dbReference type="Google" id="ProtNLM"/>
    </source>
</evidence>
<proteinExistence type="predicted"/>
<evidence type="ECO:0000313" key="2">
    <source>
        <dbReference type="EMBL" id="KGE86978.1"/>
    </source>
</evidence>
<gene>
    <name evidence="2" type="ORF">IX84_18250</name>
</gene>
<dbReference type="Gene3D" id="2.40.50.870">
    <property type="entry name" value="Protein of unknown function (DUF3299)"/>
    <property type="match status" value="1"/>
</dbReference>
<sequence length="147" mass="17188">MLNRYCFTLLICLTAFLANAQETIDWKLLSKVKFRTDYIEDLGAYYMKPKFSKEVEAYQGKEVILSGYFIPFNEQKMFFILSRYPLSSCYFCGAAGPESVVELQLKPEAVRRFRMDEQLTFKGKLTLNVNDIDHCNYILKNAEPYEP</sequence>